<reference evidence="5" key="1">
    <citation type="submission" date="2017-08" db="EMBL/GenBank/DDBJ databases">
        <title>A dynamic microbial community with high functional redundancy inhabits the cold, oxic subseafloor aquifer.</title>
        <authorList>
            <person name="Tully B.J."/>
            <person name="Wheat C.G."/>
            <person name="Glazer B.T."/>
            <person name="Huber J.A."/>
        </authorList>
    </citation>
    <scope>NUCLEOTIDE SEQUENCE [LARGE SCALE GENOMIC DNA]</scope>
</reference>
<dbReference type="InterPro" id="IPR010323">
    <property type="entry name" value="DUF924"/>
</dbReference>
<dbReference type="Gene3D" id="1.10.238.10">
    <property type="entry name" value="EF-hand"/>
    <property type="match status" value="2"/>
</dbReference>
<dbReference type="InterPro" id="IPR002048">
    <property type="entry name" value="EF_hand_dom"/>
</dbReference>
<dbReference type="InterPro" id="IPR011992">
    <property type="entry name" value="EF-hand-dom_pair"/>
</dbReference>
<dbReference type="Gene3D" id="1.20.58.320">
    <property type="entry name" value="TPR-like"/>
    <property type="match status" value="1"/>
</dbReference>
<dbReference type="AlphaFoldDB" id="A0A2A4SRH6"/>
<feature type="domain" description="EF-hand" evidence="3">
    <location>
        <begin position="258"/>
        <end position="293"/>
    </location>
</feature>
<proteinExistence type="predicted"/>
<sequence>MRKTLTQRDHNLIETLINYMFIKAEDGTPDALKCAECWFKKSAAIDRDIRKRFGEHVEQAIRGDYNYWMQSPVGCVGLMILVDQFPRNIYRDTKGMFAGETVALEIVNQSHDWQSALSPVHQLFTPELILTHHENLESQKRCVQHYEEIKEYLPPDFWGFQLIFVKHLEVIEQFGHFPHRNDILRRKSTPEEVEFILNPSHRFDLAARIDPATGKMMFGRDPNALWTLFHSELRARTQFEHLLTGGKVALSAYQVSQETEDQYRTLFGQLDIDGSGDLDAQELAVLFESTGKAYSMEKLQKFVTNLAKNNRNDSNGIRFEQFVEIMETDLEEASIPPTISDFFSMFDLDSDGQITTEELFLCVNAINPKITSSEIESMFKYADLDGNKLISLDEFQQLVIELHSKG</sequence>
<dbReference type="InterPro" id="IPR011990">
    <property type="entry name" value="TPR-like_helical_dom_sf"/>
</dbReference>
<evidence type="ECO:0000313" key="4">
    <source>
        <dbReference type="EMBL" id="PCI23505.1"/>
    </source>
</evidence>
<dbReference type="Pfam" id="PF06041">
    <property type="entry name" value="DUF924"/>
    <property type="match status" value="1"/>
</dbReference>
<organism evidence="4 5">
    <name type="scientific">SAR324 cluster bacterium</name>
    <dbReference type="NCBI Taxonomy" id="2024889"/>
    <lineage>
        <taxon>Bacteria</taxon>
        <taxon>Deltaproteobacteria</taxon>
        <taxon>SAR324 cluster</taxon>
    </lineage>
</organism>
<feature type="domain" description="EF-hand" evidence="3">
    <location>
        <begin position="334"/>
        <end position="369"/>
    </location>
</feature>
<evidence type="ECO:0000259" key="3">
    <source>
        <dbReference type="PROSITE" id="PS50222"/>
    </source>
</evidence>
<name>A0A2A4SRH6_9DELT</name>
<dbReference type="SUPFAM" id="SSF47473">
    <property type="entry name" value="EF-hand"/>
    <property type="match status" value="1"/>
</dbReference>
<evidence type="ECO:0000256" key="1">
    <source>
        <dbReference type="ARBA" id="ARBA00022737"/>
    </source>
</evidence>
<dbReference type="EMBL" id="NVSR01000144">
    <property type="protein sequence ID" value="PCI23505.1"/>
    <property type="molecule type" value="Genomic_DNA"/>
</dbReference>
<dbReference type="PROSITE" id="PS50222">
    <property type="entry name" value="EF_HAND_2"/>
    <property type="match status" value="3"/>
</dbReference>
<dbReference type="FunFam" id="1.10.238.10:FF:000001">
    <property type="entry name" value="Calmodulin 1"/>
    <property type="match status" value="1"/>
</dbReference>
<dbReference type="InterPro" id="IPR018247">
    <property type="entry name" value="EF_Hand_1_Ca_BS"/>
</dbReference>
<dbReference type="InterPro" id="IPR050145">
    <property type="entry name" value="Centrin_CML-like"/>
</dbReference>
<dbReference type="Proteomes" id="UP000218113">
    <property type="component" value="Unassembled WGS sequence"/>
</dbReference>
<dbReference type="SMART" id="SM00054">
    <property type="entry name" value="EFh"/>
    <property type="match status" value="3"/>
</dbReference>
<evidence type="ECO:0000256" key="2">
    <source>
        <dbReference type="ARBA" id="ARBA00022837"/>
    </source>
</evidence>
<protein>
    <recommendedName>
        <fullName evidence="3">EF-hand domain-containing protein</fullName>
    </recommendedName>
</protein>
<keyword evidence="1" id="KW-0677">Repeat</keyword>
<dbReference type="GO" id="GO:0005509">
    <property type="term" value="F:calcium ion binding"/>
    <property type="evidence" value="ECO:0007669"/>
    <property type="project" value="InterPro"/>
</dbReference>
<dbReference type="PROSITE" id="PS00018">
    <property type="entry name" value="EF_HAND_1"/>
    <property type="match status" value="3"/>
</dbReference>
<dbReference type="Pfam" id="PF13499">
    <property type="entry name" value="EF-hand_7"/>
    <property type="match status" value="1"/>
</dbReference>
<dbReference type="Pfam" id="PF13202">
    <property type="entry name" value="EF-hand_5"/>
    <property type="match status" value="1"/>
</dbReference>
<dbReference type="Gene3D" id="1.25.40.10">
    <property type="entry name" value="Tetratricopeptide repeat domain"/>
    <property type="match status" value="1"/>
</dbReference>
<gene>
    <name evidence="4" type="ORF">COB67_12800</name>
</gene>
<dbReference type="SUPFAM" id="SSF48452">
    <property type="entry name" value="TPR-like"/>
    <property type="match status" value="1"/>
</dbReference>
<dbReference type="CDD" id="cd00051">
    <property type="entry name" value="EFh"/>
    <property type="match status" value="1"/>
</dbReference>
<feature type="domain" description="EF-hand" evidence="3">
    <location>
        <begin position="370"/>
        <end position="405"/>
    </location>
</feature>
<keyword evidence="2" id="KW-0106">Calcium</keyword>
<dbReference type="PANTHER" id="PTHR23050">
    <property type="entry name" value="CALCIUM BINDING PROTEIN"/>
    <property type="match status" value="1"/>
</dbReference>
<accession>A0A2A4SRH6</accession>
<comment type="caution">
    <text evidence="4">The sequence shown here is derived from an EMBL/GenBank/DDBJ whole genome shotgun (WGS) entry which is preliminary data.</text>
</comment>
<evidence type="ECO:0000313" key="5">
    <source>
        <dbReference type="Proteomes" id="UP000218113"/>
    </source>
</evidence>